<dbReference type="AlphaFoldDB" id="A0A8K0PJD8"/>
<dbReference type="InterPro" id="IPR000425">
    <property type="entry name" value="MIP"/>
</dbReference>
<accession>A0A8K0PJD8</accession>
<evidence type="ECO:0000256" key="2">
    <source>
        <dbReference type="ARBA" id="ARBA00006175"/>
    </source>
</evidence>
<feature type="transmembrane region" description="Helical" evidence="9">
    <location>
        <begin position="246"/>
        <end position="267"/>
    </location>
</feature>
<keyword evidence="4 7" id="KW-0812">Transmembrane</keyword>
<keyword evidence="3 7" id="KW-0813">Transport</keyword>
<comment type="caution">
    <text evidence="10">The sequence shown here is derived from an EMBL/GenBank/DDBJ whole genome shotgun (WGS) entry which is preliminary data.</text>
</comment>
<dbReference type="InterPro" id="IPR050363">
    <property type="entry name" value="MIP/Aquaporin"/>
</dbReference>
<evidence type="ECO:0000256" key="5">
    <source>
        <dbReference type="ARBA" id="ARBA00022989"/>
    </source>
</evidence>
<feature type="transmembrane region" description="Helical" evidence="9">
    <location>
        <begin position="214"/>
        <end position="234"/>
    </location>
</feature>
<evidence type="ECO:0000256" key="8">
    <source>
        <dbReference type="SAM" id="MobiDB-lite"/>
    </source>
</evidence>
<dbReference type="Proteomes" id="UP000809789">
    <property type="component" value="Unassembled WGS sequence"/>
</dbReference>
<sequence>MSYDPMHRLKTNDMEIGATEAAAKHFERHLVTTKPVSQRKLNFERSRPRWLREMLAEMTGVFFYVYPGIAATASTFLNQITIENTTTLPSTPNPAFGSIFQVGWAFALGIAFAIIVCAPTSGGHFNPAITICFAVWQGFPWKKVPYYIFSQIFGAFLAGLLVYAQYNQQITLYTSQVVAEGIGPVFNGGPASIFCVFPSGPPAYPASHTQSAGFLFLIEFFVDFFIGMIIWACLDPANPFVSPQSAPFAIGLAYAVMVWGFAGITISTNLARDLGTRIVAAIFFGGDAFTYMTYSPISILVNVPATLCATAYYELVMRDSLQKIGKGAAVHEGGEEGLALHLTKSGIPMERDGMPVMEKGSTNAVENGYANGFSSANGNGVARHRGGEEVEEQVGVGQGR</sequence>
<keyword evidence="5 9" id="KW-1133">Transmembrane helix</keyword>
<keyword evidence="6 9" id="KW-0472">Membrane</keyword>
<evidence type="ECO:0008006" key="12">
    <source>
        <dbReference type="Google" id="ProtNLM"/>
    </source>
</evidence>
<dbReference type="PRINTS" id="PR00783">
    <property type="entry name" value="MINTRINSICP"/>
</dbReference>
<gene>
    <name evidence="10" type="ORF">KVT40_003293</name>
</gene>
<reference evidence="10" key="1">
    <citation type="submission" date="2021-07" db="EMBL/GenBank/DDBJ databases">
        <title>Elsinoe batatas strain:CRI-CJ2 Genome sequencing and assembly.</title>
        <authorList>
            <person name="Huang L."/>
        </authorList>
    </citation>
    <scope>NUCLEOTIDE SEQUENCE</scope>
    <source>
        <strain evidence="10">CRI-CJ2</strain>
    </source>
</reference>
<feature type="transmembrane region" description="Helical" evidence="9">
    <location>
        <begin position="147"/>
        <end position="166"/>
    </location>
</feature>
<feature type="transmembrane region" description="Helical" evidence="9">
    <location>
        <begin position="96"/>
        <end position="118"/>
    </location>
</feature>
<dbReference type="InterPro" id="IPR023271">
    <property type="entry name" value="Aquaporin-like"/>
</dbReference>
<dbReference type="PANTHER" id="PTHR43829:SF14">
    <property type="entry name" value="AQUAPORIN 3"/>
    <property type="match status" value="1"/>
</dbReference>
<evidence type="ECO:0000256" key="7">
    <source>
        <dbReference type="RuleBase" id="RU000477"/>
    </source>
</evidence>
<evidence type="ECO:0000256" key="4">
    <source>
        <dbReference type="ARBA" id="ARBA00022692"/>
    </source>
</evidence>
<evidence type="ECO:0000256" key="9">
    <source>
        <dbReference type="SAM" id="Phobius"/>
    </source>
</evidence>
<feature type="transmembrane region" description="Helical" evidence="9">
    <location>
        <begin position="274"/>
        <end position="291"/>
    </location>
</feature>
<dbReference type="OrthoDB" id="3222at2759"/>
<dbReference type="SUPFAM" id="SSF81338">
    <property type="entry name" value="Aquaporin-like"/>
    <property type="match status" value="1"/>
</dbReference>
<evidence type="ECO:0000256" key="3">
    <source>
        <dbReference type="ARBA" id="ARBA00022448"/>
    </source>
</evidence>
<comment type="subcellular location">
    <subcellularLocation>
        <location evidence="1">Membrane</location>
        <topology evidence="1">Multi-pass membrane protein</topology>
    </subcellularLocation>
</comment>
<dbReference type="EMBL" id="JAESVG020000003">
    <property type="protein sequence ID" value="KAG8629428.1"/>
    <property type="molecule type" value="Genomic_DNA"/>
</dbReference>
<evidence type="ECO:0000256" key="1">
    <source>
        <dbReference type="ARBA" id="ARBA00004141"/>
    </source>
</evidence>
<feature type="transmembrane region" description="Helical" evidence="9">
    <location>
        <begin position="55"/>
        <end position="76"/>
    </location>
</feature>
<dbReference type="GO" id="GO:0015254">
    <property type="term" value="F:glycerol channel activity"/>
    <property type="evidence" value="ECO:0007669"/>
    <property type="project" value="TreeGrafter"/>
</dbReference>
<proteinExistence type="inferred from homology"/>
<organism evidence="10 11">
    <name type="scientific">Elsinoe batatas</name>
    <dbReference type="NCBI Taxonomy" id="2601811"/>
    <lineage>
        <taxon>Eukaryota</taxon>
        <taxon>Fungi</taxon>
        <taxon>Dikarya</taxon>
        <taxon>Ascomycota</taxon>
        <taxon>Pezizomycotina</taxon>
        <taxon>Dothideomycetes</taxon>
        <taxon>Dothideomycetidae</taxon>
        <taxon>Myriangiales</taxon>
        <taxon>Elsinoaceae</taxon>
        <taxon>Elsinoe</taxon>
    </lineage>
</organism>
<evidence type="ECO:0000256" key="6">
    <source>
        <dbReference type="ARBA" id="ARBA00023136"/>
    </source>
</evidence>
<name>A0A8K0PJD8_9PEZI</name>
<dbReference type="GO" id="GO:0005886">
    <property type="term" value="C:plasma membrane"/>
    <property type="evidence" value="ECO:0007669"/>
    <property type="project" value="TreeGrafter"/>
</dbReference>
<dbReference type="Gene3D" id="1.20.1080.10">
    <property type="entry name" value="Glycerol uptake facilitator protein"/>
    <property type="match status" value="1"/>
</dbReference>
<keyword evidence="11" id="KW-1185">Reference proteome</keyword>
<evidence type="ECO:0000313" key="11">
    <source>
        <dbReference type="Proteomes" id="UP000809789"/>
    </source>
</evidence>
<comment type="similarity">
    <text evidence="2 7">Belongs to the MIP/aquaporin (TC 1.A.8) family.</text>
</comment>
<dbReference type="Pfam" id="PF00230">
    <property type="entry name" value="MIP"/>
    <property type="match status" value="1"/>
</dbReference>
<protein>
    <recommendedName>
        <fullName evidence="12">Aquaporin-like protein</fullName>
    </recommendedName>
</protein>
<evidence type="ECO:0000313" key="10">
    <source>
        <dbReference type="EMBL" id="KAG8629428.1"/>
    </source>
</evidence>
<feature type="region of interest" description="Disordered" evidence="8">
    <location>
        <begin position="377"/>
        <end position="400"/>
    </location>
</feature>
<dbReference type="PANTHER" id="PTHR43829">
    <property type="entry name" value="AQUAPORIN OR AQUAGLYCEROPORIN RELATED"/>
    <property type="match status" value="1"/>
</dbReference>
<dbReference type="GO" id="GO:0015250">
    <property type="term" value="F:water channel activity"/>
    <property type="evidence" value="ECO:0007669"/>
    <property type="project" value="TreeGrafter"/>
</dbReference>